<evidence type="ECO:0000313" key="13">
    <source>
        <dbReference type="EMBL" id="CAE2269206.1"/>
    </source>
</evidence>
<keyword evidence="8 11" id="KW-0333">Golgi apparatus</keyword>
<evidence type="ECO:0000313" key="12">
    <source>
        <dbReference type="EMBL" id="CAE2269203.1"/>
    </source>
</evidence>
<keyword evidence="6 11" id="KW-0931">ER-Golgi transport</keyword>
<dbReference type="Pfam" id="PF04733">
    <property type="entry name" value="Coatomer_E"/>
    <property type="match status" value="1"/>
</dbReference>
<evidence type="ECO:0000256" key="7">
    <source>
        <dbReference type="ARBA" id="ARBA00022927"/>
    </source>
</evidence>
<evidence type="ECO:0000256" key="4">
    <source>
        <dbReference type="ARBA" id="ARBA00022448"/>
    </source>
</evidence>
<dbReference type="InterPro" id="IPR006822">
    <property type="entry name" value="Coatomer_esu"/>
</dbReference>
<reference evidence="12" key="1">
    <citation type="submission" date="2021-01" db="EMBL/GenBank/DDBJ databases">
        <authorList>
            <person name="Corre E."/>
            <person name="Pelletier E."/>
            <person name="Niang G."/>
            <person name="Scheremetjew M."/>
            <person name="Finn R."/>
            <person name="Kale V."/>
            <person name="Holt S."/>
            <person name="Cochrane G."/>
            <person name="Meng A."/>
            <person name="Brown T."/>
            <person name="Cohen L."/>
        </authorList>
    </citation>
    <scope>NUCLEOTIDE SEQUENCE</scope>
    <source>
        <strain evidence="12">Isolate 1302-5</strain>
    </source>
</reference>
<dbReference type="InterPro" id="IPR011990">
    <property type="entry name" value="TPR-like_helical_dom_sf"/>
</dbReference>
<evidence type="ECO:0000256" key="11">
    <source>
        <dbReference type="PIRNR" id="PIRNR016478"/>
    </source>
</evidence>
<dbReference type="GO" id="GO:0006891">
    <property type="term" value="P:intra-Golgi vesicle-mediated transport"/>
    <property type="evidence" value="ECO:0007669"/>
    <property type="project" value="TreeGrafter"/>
</dbReference>
<dbReference type="PANTHER" id="PTHR10805">
    <property type="entry name" value="COATOMER SUBUNIT EPSILON"/>
    <property type="match status" value="1"/>
</dbReference>
<evidence type="ECO:0000256" key="5">
    <source>
        <dbReference type="ARBA" id="ARBA00022490"/>
    </source>
</evidence>
<accession>A0A6U6HZL3</accession>
<keyword evidence="9 11" id="KW-0472">Membrane</keyword>
<evidence type="ECO:0000256" key="9">
    <source>
        <dbReference type="ARBA" id="ARBA00023136"/>
    </source>
</evidence>
<dbReference type="GO" id="GO:0000139">
    <property type="term" value="C:Golgi membrane"/>
    <property type="evidence" value="ECO:0007669"/>
    <property type="project" value="UniProtKB-SubCell"/>
</dbReference>
<dbReference type="PANTHER" id="PTHR10805:SF0">
    <property type="entry name" value="COATOMER SUBUNIT EPSILON"/>
    <property type="match status" value="1"/>
</dbReference>
<evidence type="ECO:0000256" key="1">
    <source>
        <dbReference type="ARBA" id="ARBA00004255"/>
    </source>
</evidence>
<dbReference type="Gene3D" id="1.25.40.10">
    <property type="entry name" value="Tetratricopeptide repeat domain"/>
    <property type="match status" value="1"/>
</dbReference>
<sequence length="301" mass="32885">MDPDELYTCRSQFWLGHYDLCLEETKSVARRPMSAQLKTEREEFVLRAQLAKGQLDKVIRDSASSSDPGVKALGLRASYESSSDDEAARESVIDNLKTMLADSESSSASLQLTSAHVFLQHGMTREALQCVHLGATMEHLALSLQIYLRIDRIDLARQQLDLLKQGDEDAVLTQLSSIYIDVANGRSTAPDAVHTLGSLTEQYGPSLMLLNCMAVAQMTAGNLEAAEAVLVDAAQEGGNDADTLINTVVCYQHMGKDMASIEPLLAMLRSGHPSHPFVEGLVRVEGAFEREALKYKVESVA</sequence>
<evidence type="ECO:0000256" key="3">
    <source>
        <dbReference type="ARBA" id="ARBA00008827"/>
    </source>
</evidence>
<dbReference type="GO" id="GO:0015031">
    <property type="term" value="P:protein transport"/>
    <property type="evidence" value="ECO:0007669"/>
    <property type="project" value="UniProtKB-UniRule"/>
</dbReference>
<proteinExistence type="inferred from homology"/>
<comment type="similarity">
    <text evidence="3 11">Belongs to the COPE family.</text>
</comment>
<dbReference type="GO" id="GO:0005198">
    <property type="term" value="F:structural molecule activity"/>
    <property type="evidence" value="ECO:0007669"/>
    <property type="project" value="UniProtKB-UniRule"/>
</dbReference>
<evidence type="ECO:0000256" key="2">
    <source>
        <dbReference type="ARBA" id="ARBA00004347"/>
    </source>
</evidence>
<evidence type="ECO:0000256" key="8">
    <source>
        <dbReference type="ARBA" id="ARBA00023034"/>
    </source>
</evidence>
<dbReference type="GO" id="GO:0006888">
    <property type="term" value="P:endoplasmic reticulum to Golgi vesicle-mediated transport"/>
    <property type="evidence" value="ECO:0007669"/>
    <property type="project" value="TreeGrafter"/>
</dbReference>
<protein>
    <recommendedName>
        <fullName evidence="11">Coatomer subunit epsilon</fullName>
    </recommendedName>
</protein>
<keyword evidence="10 11" id="KW-0968">Cytoplasmic vesicle</keyword>
<dbReference type="EMBL" id="HBKQ01044875">
    <property type="protein sequence ID" value="CAE2269206.1"/>
    <property type="molecule type" value="Transcribed_RNA"/>
</dbReference>
<dbReference type="GO" id="GO:0006890">
    <property type="term" value="P:retrograde vesicle-mediated transport, Golgi to endoplasmic reticulum"/>
    <property type="evidence" value="ECO:0007669"/>
    <property type="project" value="UniProtKB-UniRule"/>
</dbReference>
<dbReference type="EMBL" id="HBKQ01044874">
    <property type="protein sequence ID" value="CAE2269203.1"/>
    <property type="molecule type" value="Transcribed_RNA"/>
</dbReference>
<dbReference type="GO" id="GO:0030126">
    <property type="term" value="C:COPI vesicle coat"/>
    <property type="evidence" value="ECO:0007669"/>
    <property type="project" value="TreeGrafter"/>
</dbReference>
<organism evidence="12">
    <name type="scientific">Odontella aurita</name>
    <dbReference type="NCBI Taxonomy" id="265563"/>
    <lineage>
        <taxon>Eukaryota</taxon>
        <taxon>Sar</taxon>
        <taxon>Stramenopiles</taxon>
        <taxon>Ochrophyta</taxon>
        <taxon>Bacillariophyta</taxon>
        <taxon>Mediophyceae</taxon>
        <taxon>Biddulphiophycidae</taxon>
        <taxon>Eupodiscales</taxon>
        <taxon>Odontellaceae</taxon>
        <taxon>Odontella</taxon>
    </lineage>
</organism>
<comment type="function">
    <text evidence="11">The coatomer is a cytosolic protein complex that binds to dilysine motifs and reversibly associates with Golgi non-clathrin-coated vesicles, which further mediate biosynthetic protein transport from the ER, via the Golgi up to the trans Golgi network. The coatomer complex is required for budding from Golgi membranes, and is essential for the retrograde Golgi-to-ER transport of dilysine-tagged proteins.</text>
</comment>
<keyword evidence="5 11" id="KW-0963">Cytoplasm</keyword>
<name>A0A6U6HZL3_9STRA</name>
<dbReference type="PIRSF" id="PIRSF016478">
    <property type="entry name" value="Coatomer_esu"/>
    <property type="match status" value="1"/>
</dbReference>
<keyword evidence="7 11" id="KW-0653">Protein transport</keyword>
<dbReference type="AlphaFoldDB" id="A0A6U6HZL3"/>
<keyword evidence="4 11" id="KW-0813">Transport</keyword>
<gene>
    <name evidence="12" type="ORF">OAUR00152_LOCUS30944</name>
    <name evidence="13" type="ORF">OAUR00152_LOCUS30945</name>
</gene>
<comment type="subcellular location">
    <subcellularLocation>
        <location evidence="2">Cytoplasmic vesicle</location>
        <location evidence="2">COPI-coated vesicle membrane</location>
        <topology evidence="2">Peripheral membrane protein</topology>
        <orientation evidence="2">Cytoplasmic side</orientation>
    </subcellularLocation>
    <subcellularLocation>
        <location evidence="1">Golgi apparatus membrane</location>
        <topology evidence="1">Peripheral membrane protein</topology>
        <orientation evidence="1">Cytoplasmic side</orientation>
    </subcellularLocation>
</comment>
<evidence type="ECO:0000256" key="10">
    <source>
        <dbReference type="ARBA" id="ARBA00023329"/>
    </source>
</evidence>
<evidence type="ECO:0000256" key="6">
    <source>
        <dbReference type="ARBA" id="ARBA00022892"/>
    </source>
</evidence>